<comment type="similarity">
    <text evidence="2">Belongs to the TlyA family.</text>
</comment>
<keyword evidence="5" id="KW-0489">Methyltransferase</keyword>
<evidence type="ECO:0000259" key="4">
    <source>
        <dbReference type="Pfam" id="PF01728"/>
    </source>
</evidence>
<dbReference type="InterPro" id="IPR002877">
    <property type="entry name" value="RNA_MeTrfase_FtsJ_dom"/>
</dbReference>
<dbReference type="GO" id="GO:0008168">
    <property type="term" value="F:methyltransferase activity"/>
    <property type="evidence" value="ECO:0007669"/>
    <property type="project" value="UniProtKB-KW"/>
</dbReference>
<dbReference type="InterPro" id="IPR029063">
    <property type="entry name" value="SAM-dependent_MTases_sf"/>
</dbReference>
<evidence type="ECO:0000313" key="5">
    <source>
        <dbReference type="EMBL" id="WEK39694.1"/>
    </source>
</evidence>
<name>A0AAJ6BL63_9CAUL</name>
<dbReference type="AlphaFoldDB" id="A0AAJ6BL63"/>
<proteinExistence type="inferred from homology"/>
<dbReference type="Proteomes" id="UP001213664">
    <property type="component" value="Chromosome"/>
</dbReference>
<dbReference type="CDD" id="cd02440">
    <property type="entry name" value="AdoMet_MTases"/>
    <property type="match status" value="1"/>
</dbReference>
<dbReference type="PANTHER" id="PTHR32319:SF0">
    <property type="entry name" value="BACTERIAL HEMOLYSIN-LIKE PROTEIN"/>
    <property type="match status" value="1"/>
</dbReference>
<dbReference type="GO" id="GO:0032259">
    <property type="term" value="P:methylation"/>
    <property type="evidence" value="ECO:0007669"/>
    <property type="project" value="UniProtKB-KW"/>
</dbReference>
<feature type="domain" description="Ribosomal RNA methyltransferase FtsJ" evidence="4">
    <location>
        <begin position="57"/>
        <end position="240"/>
    </location>
</feature>
<dbReference type="PIRSF" id="PIRSF005578">
    <property type="entry name" value="TlyA"/>
    <property type="match status" value="1"/>
</dbReference>
<dbReference type="PROSITE" id="PS50889">
    <property type="entry name" value="S4"/>
    <property type="match status" value="1"/>
</dbReference>
<evidence type="ECO:0000256" key="1">
    <source>
        <dbReference type="ARBA" id="ARBA00022884"/>
    </source>
</evidence>
<keyword evidence="1 3" id="KW-0694">RNA-binding</keyword>
<dbReference type="InterPro" id="IPR036986">
    <property type="entry name" value="S4_RNA-bd_sf"/>
</dbReference>
<reference evidence="5" key="1">
    <citation type="submission" date="2023-03" db="EMBL/GenBank/DDBJ databases">
        <title>Andean soil-derived lignocellulolytic bacterial consortium as a source of novel taxa and putative plastic-active enzymes.</title>
        <authorList>
            <person name="Diaz-Garcia L."/>
            <person name="Chuvochina M."/>
            <person name="Feuerriegel G."/>
            <person name="Bunk B."/>
            <person name="Sproer C."/>
            <person name="Streit W.R."/>
            <person name="Rodriguez L.M."/>
            <person name="Overmann J."/>
            <person name="Jimenez D.J."/>
        </authorList>
    </citation>
    <scope>NUCLEOTIDE SEQUENCE</scope>
    <source>
        <strain evidence="5">MAG 833</strain>
    </source>
</reference>
<evidence type="ECO:0000256" key="2">
    <source>
        <dbReference type="ARBA" id="ARBA00029460"/>
    </source>
</evidence>
<protein>
    <submittedName>
        <fullName evidence="5">TlyA family RNA methyltransferase</fullName>
    </submittedName>
</protein>
<gene>
    <name evidence="5" type="ORF">P0Y50_14330</name>
</gene>
<dbReference type="PANTHER" id="PTHR32319">
    <property type="entry name" value="BACTERIAL HEMOLYSIN-LIKE PROTEIN"/>
    <property type="match status" value="1"/>
</dbReference>
<dbReference type="SUPFAM" id="SSF55174">
    <property type="entry name" value="Alpha-L RNA-binding motif"/>
    <property type="match status" value="1"/>
</dbReference>
<evidence type="ECO:0000256" key="3">
    <source>
        <dbReference type="PROSITE-ProRule" id="PRU00182"/>
    </source>
</evidence>
<dbReference type="InterPro" id="IPR047048">
    <property type="entry name" value="TlyA"/>
</dbReference>
<dbReference type="Pfam" id="PF01728">
    <property type="entry name" value="FtsJ"/>
    <property type="match status" value="1"/>
</dbReference>
<dbReference type="InterPro" id="IPR004538">
    <property type="entry name" value="Hemolysin_A/TlyA"/>
</dbReference>
<keyword evidence="5" id="KW-0808">Transferase</keyword>
<dbReference type="SUPFAM" id="SSF53335">
    <property type="entry name" value="S-adenosyl-L-methionine-dependent methyltransferases"/>
    <property type="match status" value="1"/>
</dbReference>
<dbReference type="GO" id="GO:0003723">
    <property type="term" value="F:RNA binding"/>
    <property type="evidence" value="ECO:0007669"/>
    <property type="project" value="UniProtKB-KW"/>
</dbReference>
<dbReference type="NCBIfam" id="TIGR00478">
    <property type="entry name" value="tly"/>
    <property type="match status" value="1"/>
</dbReference>
<organism evidence="5 6">
    <name type="scientific">Candidatus Brevundimonas colombiensis</name>
    <dbReference type="NCBI Taxonomy" id="3121376"/>
    <lineage>
        <taxon>Bacteria</taxon>
        <taxon>Pseudomonadati</taxon>
        <taxon>Pseudomonadota</taxon>
        <taxon>Alphaproteobacteria</taxon>
        <taxon>Caulobacterales</taxon>
        <taxon>Caulobacteraceae</taxon>
        <taxon>Brevundimonas</taxon>
    </lineage>
</organism>
<sequence length="249" mass="26109">MKGRVDQLLVARGLFDSRARAAAIEAGLVLADGVAVQKPSEQIDADAVLEAQPAHRWVGRGALKLDHALGLWPIAVEGRVALDVGASTGGFTEVCLDRGAARVFAVDVGFGQMHDRVADNPRVVNLERTDARDLRPALIPQAPSLIVCDASFISLSKVLPAALALAADDADLVTLVKPQFEADGPGGVGKKGVLKDPQAHAAAVQRVSDWLESVGWTVQATTESPITGGDGNVEFLLWARRASSSATAR</sequence>
<dbReference type="Gene3D" id="3.10.290.10">
    <property type="entry name" value="RNA-binding S4 domain"/>
    <property type="match status" value="1"/>
</dbReference>
<dbReference type="EMBL" id="CP119326">
    <property type="protein sequence ID" value="WEK39694.1"/>
    <property type="molecule type" value="Genomic_DNA"/>
</dbReference>
<accession>A0AAJ6BL63</accession>
<dbReference type="Gene3D" id="3.40.50.150">
    <property type="entry name" value="Vaccinia Virus protein VP39"/>
    <property type="match status" value="1"/>
</dbReference>
<evidence type="ECO:0000313" key="6">
    <source>
        <dbReference type="Proteomes" id="UP001213664"/>
    </source>
</evidence>
<dbReference type="CDD" id="cd00165">
    <property type="entry name" value="S4"/>
    <property type="match status" value="1"/>
</dbReference>